<keyword evidence="5" id="KW-1185">Reference proteome</keyword>
<organism evidence="4 5">
    <name type="scientific">Lactuca sativa</name>
    <name type="common">Garden lettuce</name>
    <dbReference type="NCBI Taxonomy" id="4236"/>
    <lineage>
        <taxon>Eukaryota</taxon>
        <taxon>Viridiplantae</taxon>
        <taxon>Streptophyta</taxon>
        <taxon>Embryophyta</taxon>
        <taxon>Tracheophyta</taxon>
        <taxon>Spermatophyta</taxon>
        <taxon>Magnoliopsida</taxon>
        <taxon>eudicotyledons</taxon>
        <taxon>Gunneridae</taxon>
        <taxon>Pentapetalae</taxon>
        <taxon>asterids</taxon>
        <taxon>campanulids</taxon>
        <taxon>Asterales</taxon>
        <taxon>Asteraceae</taxon>
        <taxon>Cichorioideae</taxon>
        <taxon>Cichorieae</taxon>
        <taxon>Lactucinae</taxon>
        <taxon>Lactuca</taxon>
    </lineage>
</organism>
<sequence length="142" mass="16808">MELKKYIWDILSLVIISDRANSIEMTIQAVFPNAYCGLCCLHLLMNTRAKINKHERTKILLWQAEKVYQQSDFQESLGRLRCVLNEDCGTWLDRIELKKKDIIEYAEKVIDRRINKSSAFRVYQIDQSRYEMTDQMKIGIVN</sequence>
<protein>
    <recommendedName>
        <fullName evidence="6">Protein FAR1-RELATED SEQUENCE</fullName>
    </recommendedName>
</protein>
<evidence type="ECO:0000256" key="3">
    <source>
        <dbReference type="ARBA" id="ARBA00023172"/>
    </source>
</evidence>
<evidence type="ECO:0008006" key="6">
    <source>
        <dbReference type="Google" id="ProtNLM"/>
    </source>
</evidence>
<dbReference type="GO" id="GO:0003677">
    <property type="term" value="F:DNA binding"/>
    <property type="evidence" value="ECO:0007669"/>
    <property type="project" value="UniProtKB-KW"/>
</dbReference>
<dbReference type="Pfam" id="PF00872">
    <property type="entry name" value="Transposase_mut"/>
    <property type="match status" value="1"/>
</dbReference>
<keyword evidence="1" id="KW-0815">Transposition</keyword>
<proteinExistence type="predicted"/>
<dbReference type="GO" id="GO:0006313">
    <property type="term" value="P:DNA transposition"/>
    <property type="evidence" value="ECO:0007669"/>
    <property type="project" value="InterPro"/>
</dbReference>
<gene>
    <name evidence="4" type="ORF">LSAT_V11C500254310</name>
</gene>
<dbReference type="Proteomes" id="UP000235145">
    <property type="component" value="Unassembled WGS sequence"/>
</dbReference>
<name>A0A9R1XCF0_LACSA</name>
<comment type="caution">
    <text evidence="4">The sequence shown here is derived from an EMBL/GenBank/DDBJ whole genome shotgun (WGS) entry which is preliminary data.</text>
</comment>
<dbReference type="InterPro" id="IPR001207">
    <property type="entry name" value="Transposase_mutator"/>
</dbReference>
<evidence type="ECO:0000256" key="1">
    <source>
        <dbReference type="ARBA" id="ARBA00022578"/>
    </source>
</evidence>
<evidence type="ECO:0000313" key="4">
    <source>
        <dbReference type="EMBL" id="KAJ0207606.1"/>
    </source>
</evidence>
<reference evidence="4 5" key="1">
    <citation type="journal article" date="2017" name="Nat. Commun.">
        <title>Genome assembly with in vitro proximity ligation data and whole-genome triplication in lettuce.</title>
        <authorList>
            <person name="Reyes-Chin-Wo S."/>
            <person name="Wang Z."/>
            <person name="Yang X."/>
            <person name="Kozik A."/>
            <person name="Arikit S."/>
            <person name="Song C."/>
            <person name="Xia L."/>
            <person name="Froenicke L."/>
            <person name="Lavelle D.O."/>
            <person name="Truco M.J."/>
            <person name="Xia R."/>
            <person name="Zhu S."/>
            <person name="Xu C."/>
            <person name="Xu H."/>
            <person name="Xu X."/>
            <person name="Cox K."/>
            <person name="Korf I."/>
            <person name="Meyers B.C."/>
            <person name="Michelmore R.W."/>
        </authorList>
    </citation>
    <scope>NUCLEOTIDE SEQUENCE [LARGE SCALE GENOMIC DNA]</scope>
    <source>
        <strain evidence="5">cv. Salinas</strain>
        <tissue evidence="4">Seedlings</tissue>
    </source>
</reference>
<keyword evidence="2" id="KW-0238">DNA-binding</keyword>
<evidence type="ECO:0000256" key="2">
    <source>
        <dbReference type="ARBA" id="ARBA00023125"/>
    </source>
</evidence>
<accession>A0A9R1XCF0</accession>
<evidence type="ECO:0000313" key="5">
    <source>
        <dbReference type="Proteomes" id="UP000235145"/>
    </source>
</evidence>
<dbReference type="AlphaFoldDB" id="A0A9R1XCF0"/>
<dbReference type="EMBL" id="NBSK02000005">
    <property type="protein sequence ID" value="KAJ0207606.1"/>
    <property type="molecule type" value="Genomic_DNA"/>
</dbReference>
<keyword evidence="3" id="KW-0233">DNA recombination</keyword>
<dbReference type="GO" id="GO:0004803">
    <property type="term" value="F:transposase activity"/>
    <property type="evidence" value="ECO:0007669"/>
    <property type="project" value="InterPro"/>
</dbReference>